<dbReference type="PROSITE" id="PS51257">
    <property type="entry name" value="PROKAR_LIPOPROTEIN"/>
    <property type="match status" value="1"/>
</dbReference>
<accession>A0A1M5ZNZ1</accession>
<dbReference type="NCBIfam" id="TIGR01730">
    <property type="entry name" value="RND_mfp"/>
    <property type="match status" value="1"/>
</dbReference>
<proteinExistence type="inferred from homology"/>
<evidence type="ECO:0000256" key="1">
    <source>
        <dbReference type="ARBA" id="ARBA00009477"/>
    </source>
</evidence>
<reference evidence="4" key="1">
    <citation type="submission" date="2016-11" db="EMBL/GenBank/DDBJ databases">
        <authorList>
            <person name="Varghese N."/>
            <person name="Submissions S."/>
        </authorList>
    </citation>
    <scope>NUCLEOTIDE SEQUENCE [LARGE SCALE GENOMIC DNA]</scope>
    <source>
        <strain evidence="4">DSM 15449</strain>
    </source>
</reference>
<protein>
    <submittedName>
        <fullName evidence="3">RND family efflux transporter, MFP subunit</fullName>
    </submittedName>
</protein>
<feature type="coiled-coil region" evidence="2">
    <location>
        <begin position="105"/>
        <end position="132"/>
    </location>
</feature>
<evidence type="ECO:0000256" key="2">
    <source>
        <dbReference type="SAM" id="Coils"/>
    </source>
</evidence>
<dbReference type="Proteomes" id="UP000183954">
    <property type="component" value="Unassembled WGS sequence"/>
</dbReference>
<dbReference type="GO" id="GO:0015562">
    <property type="term" value="F:efflux transmembrane transporter activity"/>
    <property type="evidence" value="ECO:0007669"/>
    <property type="project" value="TreeGrafter"/>
</dbReference>
<comment type="similarity">
    <text evidence="1">Belongs to the membrane fusion protein (MFP) (TC 8.A.1) family.</text>
</comment>
<dbReference type="PANTHER" id="PTHR30469:SF20">
    <property type="entry name" value="EFFLUX RND TRANSPORTER PERIPLASMIC ADAPTOR SUBUNIT"/>
    <property type="match status" value="1"/>
</dbReference>
<sequence length="361" mass="38960">MIKIKQVSGALITLLLLPAFLIGCSSQPTVTTPMEVAKPVTVSSITEQSQSVQLEYLGIIGSGELKKYSFKVPGKLAHLNVHKGEAIHQGELLADLDQIDLSLALRNSQLNLTQAEQVYQDAQTQYTKYQELIKGGAMAQTDLDKAKLDMDVKGSNYQRAQVDLEAKQNALADTELYSDMAGYVTDILYKEGENLAAGYPVIVVRNQEQVIDVGLGQTDAAKVKPGTKAVVKVGDFTGEGEVTRIDQVPDTETRTYNTEIKLTKEIPPEAYFIGATASVSLASGAEKGIWIPISAVMNDGEDYVFLVQTDRAVKKNISLKNTQGFNVRVEGLNSGDILVTSGMKELSEGMKVTIAPTAGGQ</sequence>
<dbReference type="STRING" id="1121420.SAMN02746098_03505"/>
<evidence type="ECO:0000313" key="4">
    <source>
        <dbReference type="Proteomes" id="UP000183954"/>
    </source>
</evidence>
<gene>
    <name evidence="3" type="ORF">SAMN02746098_03505</name>
</gene>
<dbReference type="EMBL" id="FQXJ01000013">
    <property type="protein sequence ID" value="SHI25950.1"/>
    <property type="molecule type" value="Genomic_DNA"/>
</dbReference>
<dbReference type="AlphaFoldDB" id="A0A1M5ZNZ1"/>
<dbReference type="GO" id="GO:1990281">
    <property type="term" value="C:efflux pump complex"/>
    <property type="evidence" value="ECO:0007669"/>
    <property type="project" value="TreeGrafter"/>
</dbReference>
<dbReference type="Gene3D" id="2.40.50.100">
    <property type="match status" value="1"/>
</dbReference>
<dbReference type="SUPFAM" id="SSF111369">
    <property type="entry name" value="HlyD-like secretion proteins"/>
    <property type="match status" value="1"/>
</dbReference>
<evidence type="ECO:0000313" key="3">
    <source>
        <dbReference type="EMBL" id="SHI25950.1"/>
    </source>
</evidence>
<dbReference type="PANTHER" id="PTHR30469">
    <property type="entry name" value="MULTIDRUG RESISTANCE PROTEIN MDTA"/>
    <property type="match status" value="1"/>
</dbReference>
<dbReference type="Gene3D" id="2.40.420.20">
    <property type="match status" value="1"/>
</dbReference>
<organism evidence="3 4">
    <name type="scientific">Desulfosporosinus lacus DSM 15449</name>
    <dbReference type="NCBI Taxonomy" id="1121420"/>
    <lineage>
        <taxon>Bacteria</taxon>
        <taxon>Bacillati</taxon>
        <taxon>Bacillota</taxon>
        <taxon>Clostridia</taxon>
        <taxon>Eubacteriales</taxon>
        <taxon>Desulfitobacteriaceae</taxon>
        <taxon>Desulfosporosinus</taxon>
    </lineage>
</organism>
<dbReference type="InterPro" id="IPR006143">
    <property type="entry name" value="RND_pump_MFP"/>
</dbReference>
<dbReference type="Gene3D" id="2.40.30.170">
    <property type="match status" value="1"/>
</dbReference>
<dbReference type="RefSeq" id="WP_073030998.1">
    <property type="nucleotide sequence ID" value="NZ_FQXJ01000013.1"/>
</dbReference>
<keyword evidence="4" id="KW-1185">Reference proteome</keyword>
<dbReference type="Gene3D" id="1.10.287.470">
    <property type="entry name" value="Helix hairpin bin"/>
    <property type="match status" value="1"/>
</dbReference>
<name>A0A1M5ZNZ1_9FIRM</name>
<keyword evidence="2" id="KW-0175">Coiled coil</keyword>